<proteinExistence type="predicted"/>
<evidence type="ECO:0000313" key="3">
    <source>
        <dbReference type="Proteomes" id="UP000295573"/>
    </source>
</evidence>
<protein>
    <submittedName>
        <fullName evidence="2">Uncharacterized protein</fullName>
    </submittedName>
</protein>
<dbReference type="AlphaFoldDB" id="A0A4R2IJU6"/>
<evidence type="ECO:0000313" key="2">
    <source>
        <dbReference type="EMBL" id="TCO44109.1"/>
    </source>
</evidence>
<dbReference type="Proteomes" id="UP000295573">
    <property type="component" value="Unassembled WGS sequence"/>
</dbReference>
<sequence length="84" mass="9205">MAPKVEVAGSPLHQQPPSITGDAVGDNEQNEVVVICTACRQLRCVLLANQTLDRLLRCQRNTFQLQPDPRTPRIEDEVGGQVVA</sequence>
<organism evidence="2 3">
    <name type="scientific">Kribbella antiqua</name>
    <dbReference type="NCBI Taxonomy" id="2512217"/>
    <lineage>
        <taxon>Bacteria</taxon>
        <taxon>Bacillati</taxon>
        <taxon>Actinomycetota</taxon>
        <taxon>Actinomycetes</taxon>
        <taxon>Propionibacteriales</taxon>
        <taxon>Kribbellaceae</taxon>
        <taxon>Kribbella</taxon>
    </lineage>
</organism>
<accession>A0A4R2IJU6</accession>
<feature type="region of interest" description="Disordered" evidence="1">
    <location>
        <begin position="1"/>
        <end position="24"/>
    </location>
</feature>
<dbReference type="EMBL" id="SLWR01000011">
    <property type="protein sequence ID" value="TCO44109.1"/>
    <property type="molecule type" value="Genomic_DNA"/>
</dbReference>
<gene>
    <name evidence="2" type="ORF">EV646_111303</name>
</gene>
<keyword evidence="3" id="KW-1185">Reference proteome</keyword>
<evidence type="ECO:0000256" key="1">
    <source>
        <dbReference type="SAM" id="MobiDB-lite"/>
    </source>
</evidence>
<reference evidence="2 3" key="1">
    <citation type="journal article" date="2015" name="Stand. Genomic Sci.">
        <title>Genomic Encyclopedia of Bacterial and Archaeal Type Strains, Phase III: the genomes of soil and plant-associated and newly described type strains.</title>
        <authorList>
            <person name="Whitman W.B."/>
            <person name="Woyke T."/>
            <person name="Klenk H.P."/>
            <person name="Zhou Y."/>
            <person name="Lilburn T.G."/>
            <person name="Beck B.J."/>
            <person name="De Vos P."/>
            <person name="Vandamme P."/>
            <person name="Eisen J.A."/>
            <person name="Garrity G."/>
            <person name="Hugenholtz P."/>
            <person name="Kyrpides N.C."/>
        </authorList>
    </citation>
    <scope>NUCLEOTIDE SEQUENCE [LARGE SCALE GENOMIC DNA]</scope>
    <source>
        <strain evidence="2 3">VKM Ac-2541</strain>
    </source>
</reference>
<comment type="caution">
    <text evidence="2">The sequence shown here is derived from an EMBL/GenBank/DDBJ whole genome shotgun (WGS) entry which is preliminary data.</text>
</comment>
<name>A0A4R2IJU6_9ACTN</name>